<dbReference type="PATRIC" id="fig|927665.4.peg.1202"/>
<proteinExistence type="predicted"/>
<dbReference type="STRING" id="927665.HMPREF1535_01177"/>
<protein>
    <recommendedName>
        <fullName evidence="1">DUF5703 domain-containing protein</fullName>
    </recommendedName>
</protein>
<comment type="caution">
    <text evidence="2">The sequence shown here is derived from an EMBL/GenBank/DDBJ whole genome shotgun (WGS) entry which is preliminary data.</text>
</comment>
<dbReference type="HOGENOM" id="CLU_009745_0_0_10"/>
<evidence type="ECO:0000313" key="2">
    <source>
        <dbReference type="EMBL" id="KKB57730.1"/>
    </source>
</evidence>
<gene>
    <name evidence="2" type="ORF">HMPREF1535_01177</name>
</gene>
<dbReference type="InterPro" id="IPR008928">
    <property type="entry name" value="6-hairpin_glycosidase_sf"/>
</dbReference>
<accession>A0A0F5JJH8</accession>
<feature type="domain" description="DUF5703" evidence="1">
    <location>
        <begin position="38"/>
        <end position="328"/>
    </location>
</feature>
<dbReference type="InterPro" id="IPR043757">
    <property type="entry name" value="DUF5703_N"/>
</dbReference>
<dbReference type="EMBL" id="AQHV01000008">
    <property type="protein sequence ID" value="KKB57730.1"/>
    <property type="molecule type" value="Genomic_DNA"/>
</dbReference>
<dbReference type="Proteomes" id="UP000033047">
    <property type="component" value="Unassembled WGS sequence"/>
</dbReference>
<dbReference type="Pfam" id="PF18961">
    <property type="entry name" value="DUF5703_N"/>
    <property type="match status" value="1"/>
</dbReference>
<evidence type="ECO:0000313" key="3">
    <source>
        <dbReference type="Proteomes" id="UP000033047"/>
    </source>
</evidence>
<dbReference type="AlphaFoldDB" id="A0A0F5JJH8"/>
<name>A0A0F5JJH8_9BACT</name>
<dbReference type="GO" id="GO:0005975">
    <property type="term" value="P:carbohydrate metabolic process"/>
    <property type="evidence" value="ECO:0007669"/>
    <property type="project" value="InterPro"/>
</dbReference>
<organism evidence="2 3">
    <name type="scientific">Parabacteroides goldsteinii DSM 19448 = WAL 12034</name>
    <dbReference type="NCBI Taxonomy" id="927665"/>
    <lineage>
        <taxon>Bacteria</taxon>
        <taxon>Pseudomonadati</taxon>
        <taxon>Bacteroidota</taxon>
        <taxon>Bacteroidia</taxon>
        <taxon>Bacteroidales</taxon>
        <taxon>Tannerellaceae</taxon>
        <taxon>Parabacteroides</taxon>
    </lineage>
</organism>
<dbReference type="InterPro" id="IPR012341">
    <property type="entry name" value="6hp_glycosidase-like_sf"/>
</dbReference>
<reference evidence="2 3" key="1">
    <citation type="submission" date="2013-04" db="EMBL/GenBank/DDBJ databases">
        <title>The Genome Sequence of Parabacteroides goldsteinii DSM 19448.</title>
        <authorList>
            <consortium name="The Broad Institute Genomics Platform"/>
            <person name="Earl A."/>
            <person name="Ward D."/>
            <person name="Feldgarden M."/>
            <person name="Gevers D."/>
            <person name="Martens E."/>
            <person name="Sakamoto M."/>
            <person name="Benno Y."/>
            <person name="Song Y."/>
            <person name="Liu C."/>
            <person name="Lee J."/>
            <person name="Bolanos M."/>
            <person name="Vaisanen M.L."/>
            <person name="Finegold S.M."/>
            <person name="Walker B."/>
            <person name="Young S."/>
            <person name="Zeng Q."/>
            <person name="Gargeya S."/>
            <person name="Fitzgerald M."/>
            <person name="Haas B."/>
            <person name="Abouelleil A."/>
            <person name="Allen A.W."/>
            <person name="Alvarado L."/>
            <person name="Arachchi H.M."/>
            <person name="Berlin A.M."/>
            <person name="Chapman S.B."/>
            <person name="Gainer-Dewar J."/>
            <person name="Goldberg J."/>
            <person name="Griggs A."/>
            <person name="Gujja S."/>
            <person name="Hansen M."/>
            <person name="Howarth C."/>
            <person name="Imamovic A."/>
            <person name="Ireland A."/>
            <person name="Larimer J."/>
            <person name="McCowan C."/>
            <person name="Murphy C."/>
            <person name="Pearson M."/>
            <person name="Poon T.W."/>
            <person name="Priest M."/>
            <person name="Roberts A."/>
            <person name="Saif S."/>
            <person name="Shea T."/>
            <person name="Sisk P."/>
            <person name="Sykes S."/>
            <person name="Wortman J."/>
            <person name="Nusbaum C."/>
            <person name="Birren B."/>
        </authorList>
    </citation>
    <scope>NUCLEOTIDE SEQUENCE [LARGE SCALE GENOMIC DNA]</scope>
    <source>
        <strain evidence="2 3">DSM 19448</strain>
    </source>
</reference>
<dbReference type="Gene3D" id="1.50.10.10">
    <property type="match status" value="1"/>
</dbReference>
<dbReference type="SUPFAM" id="SSF48208">
    <property type="entry name" value="Six-hairpin glycosidases"/>
    <property type="match status" value="1"/>
</dbReference>
<evidence type="ECO:0000259" key="1">
    <source>
        <dbReference type="Pfam" id="PF18961"/>
    </source>
</evidence>
<dbReference type="RefSeq" id="WP_316246729.1">
    <property type="nucleotide sequence ID" value="NZ_KQ033912.1"/>
</dbReference>
<sequence length="803" mass="93030">MSFGDYLKYSICFLALFSCQYSGKKEKLSLWTDMYNVIWDQPSLNASESMPFGGGDICCNVWVESGDILLYMQKSGCFSENGEYLKLGRVRLRLSPNPFIQYTKFEQCLKLKDGSILISANKDNGESVCIKVWVDIFTQSIHFDMHSNKKIALEAFYENWRTEDKELTDKNRGRFGCFGLEGYPGKVIKKKDQIVFSENGILFYHRNTGNTLSPDVMIEQQKLSRYKDEICNTISNLTFGGFIFGDNLVAGSITEGKYCNTDFKSWSLKSKKASNDYHFQIATYKEQTADVNQWISCLKEKAAVANNEKGNPERNTEWWREFWNQSWIITDPTRRDSACLWEVGRNYQLFRYQLGCNLYGEYPSKFNGGNLTFDPAYVDSRLEHDPDWRQWGGDVFTAQNQRLLFWPLLKSGDFDGMIAQFNLYKRGLKGAQLRVQEYFGHNGAMFCEYANDAGLDFGAGWGWNDSNIRQRGKELPFGSPEIKAVNTYFEPVEHGVMANGSIAYHWESQVEHAYMILEYHRFTGRNIDEYMPFIKNALIFFDEHYQKRELMRTGKALDNNGKLVFFPSTSCESYRGAKNPADLVSGIHSCLEELLRLKSDSISEKDRTYFSSYLQRLPGLYYDVMKGDTIVKPAESFIKYQNVECPQFYPLFPFNRYDINSNKIQLFKNTWKHGSFPKNMVISWHQDGIFYARMGMVDEAYSYNMQKLKSAERRFPTFWGPGHDWVPDHNWGGSGMIGLQEMLLQTVGDKIHILPCWPKEKDVYFKLHAPQNTTVEVEYSGGRIQKLEVLPANRMKDVEVFLE</sequence>